<evidence type="ECO:0000256" key="4">
    <source>
        <dbReference type="ARBA" id="ARBA00022833"/>
    </source>
</evidence>
<keyword evidence="4" id="KW-0862">Zinc</keyword>
<dbReference type="GO" id="GO:0046872">
    <property type="term" value="F:metal ion binding"/>
    <property type="evidence" value="ECO:0007669"/>
    <property type="project" value="UniProtKB-KW"/>
</dbReference>
<dbReference type="Pfam" id="PF05853">
    <property type="entry name" value="BKACE"/>
    <property type="match status" value="1"/>
</dbReference>
<dbReference type="AlphaFoldDB" id="A0A1H3MKK1"/>
<dbReference type="Gene3D" id="3.20.20.70">
    <property type="entry name" value="Aldolase class I"/>
    <property type="match status" value="1"/>
</dbReference>
<dbReference type="OrthoDB" id="63399at2"/>
<evidence type="ECO:0000256" key="2">
    <source>
        <dbReference type="ARBA" id="ARBA00022679"/>
    </source>
</evidence>
<keyword evidence="2" id="KW-0808">Transferase</keyword>
<reference evidence="5 6" key="1">
    <citation type="submission" date="2016-10" db="EMBL/GenBank/DDBJ databases">
        <authorList>
            <person name="de Groot N.N."/>
        </authorList>
    </citation>
    <scope>NUCLEOTIDE SEQUENCE [LARGE SCALE GENOMIC DNA]</scope>
    <source>
        <strain evidence="5 6">APO</strain>
    </source>
</reference>
<dbReference type="PANTHER" id="PTHR37418">
    <property type="entry name" value="3-KETO-5-AMINOHEXANOATE CLEAVAGE ENZYME-RELATED"/>
    <property type="match status" value="1"/>
</dbReference>
<sequence>MDKLIITLAPTGNVPTRALNPSTPVTPDQIVADLQKCREMGISVGHLHVRDEEEKPTCDRAIFKELIDKIDASDLDIITQVSTGARGGGNTAEWRSQMLDLNVEMASLSTGSSNFPTAVNANPPELIEHLVSKMNENNVKPEIEAFDVAMIDNAKFLIKKGILKTPVHFNLVMNVPGSIKGTPKNLMHMIESLPPNSTCSVMGVGNAQVQMLTMAIAMGAHVRTGLEDVLVMPDGSQATNEKLVQQVVNIAKAVGREMATPAEAREMLGLPAK</sequence>
<accession>A0A1H3MKK1</accession>
<dbReference type="RefSeq" id="WP_093312678.1">
    <property type="nucleotide sequence ID" value="NZ_FNPV01000004.1"/>
</dbReference>
<evidence type="ECO:0000256" key="3">
    <source>
        <dbReference type="ARBA" id="ARBA00022723"/>
    </source>
</evidence>
<dbReference type="EMBL" id="FNPV01000004">
    <property type="protein sequence ID" value="SDY76659.1"/>
    <property type="molecule type" value="Genomic_DNA"/>
</dbReference>
<dbReference type="PANTHER" id="PTHR37418:SF2">
    <property type="entry name" value="3-KETO-5-AMINOHEXANOATE CLEAVAGE ENZYME"/>
    <property type="match status" value="1"/>
</dbReference>
<dbReference type="GO" id="GO:0043720">
    <property type="term" value="F:3-keto-5-aminohexanoate cleavage activity"/>
    <property type="evidence" value="ECO:0007669"/>
    <property type="project" value="InterPro"/>
</dbReference>
<dbReference type="InterPro" id="IPR008567">
    <property type="entry name" value="BKACE"/>
</dbReference>
<keyword evidence="3" id="KW-0479">Metal-binding</keyword>
<dbReference type="InterPro" id="IPR013785">
    <property type="entry name" value="Aldolase_TIM"/>
</dbReference>
<protein>
    <submittedName>
        <fullName evidence="5">3-keto-5-aminohexanoate cleavage enzyme</fullName>
    </submittedName>
</protein>
<gene>
    <name evidence="5" type="ORF">SAMN05192546_104159</name>
</gene>
<name>A0A1H3MKK1_9FIRM</name>
<organism evidence="5 6">
    <name type="scientific">Tindallia californiensis</name>
    <dbReference type="NCBI Taxonomy" id="159292"/>
    <lineage>
        <taxon>Bacteria</taxon>
        <taxon>Bacillati</taxon>
        <taxon>Bacillota</taxon>
        <taxon>Clostridia</taxon>
        <taxon>Peptostreptococcales</taxon>
        <taxon>Tindalliaceae</taxon>
        <taxon>Tindallia</taxon>
    </lineage>
</organism>
<evidence type="ECO:0000313" key="5">
    <source>
        <dbReference type="EMBL" id="SDY76659.1"/>
    </source>
</evidence>
<comment type="cofactor">
    <cofactor evidence="1">
        <name>Zn(2+)</name>
        <dbReference type="ChEBI" id="CHEBI:29105"/>
    </cofactor>
</comment>
<dbReference type="STRING" id="159292.SAMN05192546_104159"/>
<evidence type="ECO:0000256" key="1">
    <source>
        <dbReference type="ARBA" id="ARBA00001947"/>
    </source>
</evidence>
<evidence type="ECO:0000313" key="6">
    <source>
        <dbReference type="Proteomes" id="UP000199230"/>
    </source>
</evidence>
<proteinExistence type="predicted"/>
<keyword evidence="6" id="KW-1185">Reference proteome</keyword>
<dbReference type="Proteomes" id="UP000199230">
    <property type="component" value="Unassembled WGS sequence"/>
</dbReference>